<dbReference type="CDD" id="cd06170">
    <property type="entry name" value="LuxR_C_like"/>
    <property type="match status" value="1"/>
</dbReference>
<dbReference type="InterPro" id="IPR016032">
    <property type="entry name" value="Sig_transdc_resp-reg_C-effctor"/>
</dbReference>
<dbReference type="Proteomes" id="UP000553209">
    <property type="component" value="Unassembled WGS sequence"/>
</dbReference>
<dbReference type="Pfam" id="PF00196">
    <property type="entry name" value="GerE"/>
    <property type="match status" value="1"/>
</dbReference>
<dbReference type="PRINTS" id="PR00038">
    <property type="entry name" value="HTHLUXR"/>
</dbReference>
<gene>
    <name evidence="4" type="ORF">HGB44_18610</name>
</gene>
<accession>A0A7X6MEL5</accession>
<dbReference type="InterPro" id="IPR000792">
    <property type="entry name" value="Tscrpt_reg_LuxR_C"/>
</dbReference>
<dbReference type="PROSITE" id="PS50043">
    <property type="entry name" value="HTH_LUXR_2"/>
    <property type="match status" value="1"/>
</dbReference>
<evidence type="ECO:0000256" key="2">
    <source>
        <dbReference type="ARBA" id="ARBA00022840"/>
    </source>
</evidence>
<evidence type="ECO:0000313" key="5">
    <source>
        <dbReference type="Proteomes" id="UP000553209"/>
    </source>
</evidence>
<dbReference type="SUPFAM" id="SSF52540">
    <property type="entry name" value="P-loop containing nucleoside triphosphate hydrolases"/>
    <property type="match status" value="1"/>
</dbReference>
<dbReference type="EMBL" id="JAAXPG010000017">
    <property type="protein sequence ID" value="NKY99659.1"/>
    <property type="molecule type" value="Genomic_DNA"/>
</dbReference>
<dbReference type="PANTHER" id="PTHR16305:SF35">
    <property type="entry name" value="TRANSCRIPTIONAL ACTIVATOR DOMAIN"/>
    <property type="match status" value="1"/>
</dbReference>
<proteinExistence type="predicted"/>
<keyword evidence="5" id="KW-1185">Reference proteome</keyword>
<comment type="caution">
    <text evidence="4">The sequence shown here is derived from an EMBL/GenBank/DDBJ whole genome shotgun (WGS) entry which is preliminary data.</text>
</comment>
<dbReference type="SMART" id="SM00421">
    <property type="entry name" value="HTH_LUXR"/>
    <property type="match status" value="1"/>
</dbReference>
<dbReference type="PANTHER" id="PTHR16305">
    <property type="entry name" value="TESTICULAR SOLUBLE ADENYLYL CYCLASE"/>
    <property type="match status" value="1"/>
</dbReference>
<keyword evidence="1" id="KW-0547">Nucleotide-binding</keyword>
<evidence type="ECO:0000313" key="4">
    <source>
        <dbReference type="EMBL" id="NKY99659.1"/>
    </source>
</evidence>
<dbReference type="Gene3D" id="1.10.10.10">
    <property type="entry name" value="Winged helix-like DNA-binding domain superfamily/Winged helix DNA-binding domain"/>
    <property type="match status" value="1"/>
</dbReference>
<name>A0A7X6MEL5_9ACTN</name>
<dbReference type="GO" id="GO:0003677">
    <property type="term" value="F:DNA binding"/>
    <property type="evidence" value="ECO:0007669"/>
    <property type="project" value="InterPro"/>
</dbReference>
<dbReference type="RefSeq" id="WP_168444064.1">
    <property type="nucleotide sequence ID" value="NZ_JAAXPG010000017.1"/>
</dbReference>
<dbReference type="GO" id="GO:0005524">
    <property type="term" value="F:ATP binding"/>
    <property type="evidence" value="ECO:0007669"/>
    <property type="project" value="UniProtKB-KW"/>
</dbReference>
<evidence type="ECO:0000259" key="3">
    <source>
        <dbReference type="PROSITE" id="PS50043"/>
    </source>
</evidence>
<evidence type="ECO:0000256" key="1">
    <source>
        <dbReference type="ARBA" id="ARBA00022741"/>
    </source>
</evidence>
<organism evidence="4 5">
    <name type="scientific">Nocardiopsis alborubida</name>
    <dbReference type="NCBI Taxonomy" id="146802"/>
    <lineage>
        <taxon>Bacteria</taxon>
        <taxon>Bacillati</taxon>
        <taxon>Actinomycetota</taxon>
        <taxon>Actinomycetes</taxon>
        <taxon>Streptosporangiales</taxon>
        <taxon>Nocardiopsidaceae</taxon>
        <taxon>Nocardiopsis</taxon>
    </lineage>
</organism>
<dbReference type="Pfam" id="PF13191">
    <property type="entry name" value="AAA_16"/>
    <property type="match status" value="1"/>
</dbReference>
<dbReference type="GO" id="GO:0005737">
    <property type="term" value="C:cytoplasm"/>
    <property type="evidence" value="ECO:0007669"/>
    <property type="project" value="TreeGrafter"/>
</dbReference>
<reference evidence="4 5" key="1">
    <citation type="submission" date="2020-04" db="EMBL/GenBank/DDBJ databases">
        <title>MicrobeNet Type strains.</title>
        <authorList>
            <person name="Nicholson A.C."/>
        </authorList>
    </citation>
    <scope>NUCLEOTIDE SEQUENCE [LARGE SCALE GENOMIC DNA]</scope>
    <source>
        <strain evidence="4 5">ATCC 23612</strain>
    </source>
</reference>
<dbReference type="AlphaFoldDB" id="A0A7X6MEL5"/>
<keyword evidence="2" id="KW-0067">ATP-binding</keyword>
<dbReference type="GO" id="GO:0004016">
    <property type="term" value="F:adenylate cyclase activity"/>
    <property type="evidence" value="ECO:0007669"/>
    <property type="project" value="TreeGrafter"/>
</dbReference>
<dbReference type="SUPFAM" id="SSF46894">
    <property type="entry name" value="C-terminal effector domain of the bipartite response regulators"/>
    <property type="match status" value="1"/>
</dbReference>
<dbReference type="InterPro" id="IPR027417">
    <property type="entry name" value="P-loop_NTPase"/>
</dbReference>
<dbReference type="InterPro" id="IPR041664">
    <property type="entry name" value="AAA_16"/>
</dbReference>
<sequence>MDIRTCRDGGPLCECVHVAGRNTQPPVARLRGRDTEQRALADALEDARSRRGASLLLSGGPGRGKTALLEHLGGSAGGFTVLRAGGVADEADLPLAGLQRLLRPLTEATERLPEPWRGLLRDALTRGAVADADRLTLYTGLVELLSRAAADRPLLLCVDDADRLDAPSLDALAFVARRLTGTPVAAVLTAREGHGKPAGARVPETAAEPPPDALVPGVTELLLAPLEERAVHDILTDRAPVNPAAAVRSALVRAAHGNPAAVLGLLRGLSRAQLLGEEPLPDPPRLPGRLRADFLAPYDGLPERARHLLLLAALGGEPRVHRLLEACEEPGATVTDLEPAEERGLVRVEGDTVVFADPLTREAIAQDAPAGRLRAAHRALARVCDPELSPAEFVRHTSAGADAPDTALADAATSAARRVKRVEGRLAASHAYEHAADLCPDPDERACRLNTASYEAYMAGSSARATRLLARARPLAVSDRRRVTADLIDAQIAMRGENAMDVAERLLTVGRELIPHDRSLALRALVRSADAASLAGDAVRHGRAAKLALPLVRPDDPAPMRMVASFLEGCAVSFRGDYPGSTPLLREATGLAEIAKPSELVWAGISGLRLGDAPFVRSVISRAVEVGRLRGERATMPAALGFLVFSEFWSGRFPSAAGTALTGLRISRETGQTVWATQHLASLAMIAAIQGDVDTCRIRARAVAVQAGENSLGLAAALSAWALAVLELSRGNAAEAFFRLRALVHAAPGHGHPTMRLLTAPHFVEAATRMGETEWARTSLAGYRRWAESVGSPSTLALAARGSGLLAAGDEACDHFENALALHRACGDDDVEHARTQLLFGAHLRRARLPGRAREHLYNALESFERFGARLWVRQTRAELRAIGTAERGPDPVSTSELTAQQQQIARLVAEGATNREVAAHMFISPRTVEHHLRGIFRKLNIRSRVDLARLFN</sequence>
<protein>
    <submittedName>
        <fullName evidence="4">AAA family ATPase</fullName>
    </submittedName>
</protein>
<dbReference type="Gene3D" id="3.40.50.300">
    <property type="entry name" value="P-loop containing nucleotide triphosphate hydrolases"/>
    <property type="match status" value="1"/>
</dbReference>
<dbReference type="InterPro" id="IPR036388">
    <property type="entry name" value="WH-like_DNA-bd_sf"/>
</dbReference>
<feature type="domain" description="HTH luxR-type" evidence="3">
    <location>
        <begin position="891"/>
        <end position="953"/>
    </location>
</feature>
<dbReference type="GO" id="GO:0006355">
    <property type="term" value="P:regulation of DNA-templated transcription"/>
    <property type="evidence" value="ECO:0007669"/>
    <property type="project" value="InterPro"/>
</dbReference>